<name>A0A5C3NC99_9AGAM</name>
<evidence type="ECO:0000256" key="4">
    <source>
        <dbReference type="SAM" id="MobiDB-lite"/>
    </source>
</evidence>
<feature type="region of interest" description="Disordered" evidence="4">
    <location>
        <begin position="252"/>
        <end position="305"/>
    </location>
</feature>
<reference evidence="6 7" key="1">
    <citation type="journal article" date="2019" name="Nat. Ecol. Evol.">
        <title>Megaphylogeny resolves global patterns of mushroom evolution.</title>
        <authorList>
            <person name="Varga T."/>
            <person name="Krizsan K."/>
            <person name="Foldi C."/>
            <person name="Dima B."/>
            <person name="Sanchez-Garcia M."/>
            <person name="Sanchez-Ramirez S."/>
            <person name="Szollosi G.J."/>
            <person name="Szarkandi J.G."/>
            <person name="Papp V."/>
            <person name="Albert L."/>
            <person name="Andreopoulos W."/>
            <person name="Angelini C."/>
            <person name="Antonin V."/>
            <person name="Barry K.W."/>
            <person name="Bougher N.L."/>
            <person name="Buchanan P."/>
            <person name="Buyck B."/>
            <person name="Bense V."/>
            <person name="Catcheside P."/>
            <person name="Chovatia M."/>
            <person name="Cooper J."/>
            <person name="Damon W."/>
            <person name="Desjardin D."/>
            <person name="Finy P."/>
            <person name="Geml J."/>
            <person name="Haridas S."/>
            <person name="Hughes K."/>
            <person name="Justo A."/>
            <person name="Karasinski D."/>
            <person name="Kautmanova I."/>
            <person name="Kiss B."/>
            <person name="Kocsube S."/>
            <person name="Kotiranta H."/>
            <person name="LaButti K.M."/>
            <person name="Lechner B.E."/>
            <person name="Liimatainen K."/>
            <person name="Lipzen A."/>
            <person name="Lukacs Z."/>
            <person name="Mihaltcheva S."/>
            <person name="Morgado L.N."/>
            <person name="Niskanen T."/>
            <person name="Noordeloos M.E."/>
            <person name="Ohm R.A."/>
            <person name="Ortiz-Santana B."/>
            <person name="Ovrebo C."/>
            <person name="Racz N."/>
            <person name="Riley R."/>
            <person name="Savchenko A."/>
            <person name="Shiryaev A."/>
            <person name="Soop K."/>
            <person name="Spirin V."/>
            <person name="Szebenyi C."/>
            <person name="Tomsovsky M."/>
            <person name="Tulloss R.E."/>
            <person name="Uehling J."/>
            <person name="Grigoriev I.V."/>
            <person name="Vagvolgyi C."/>
            <person name="Papp T."/>
            <person name="Martin F.M."/>
            <person name="Miettinen O."/>
            <person name="Hibbett D.S."/>
            <person name="Nagy L.G."/>
        </authorList>
    </citation>
    <scope>NUCLEOTIDE SEQUENCE [LARGE SCALE GENOMIC DNA]</scope>
    <source>
        <strain evidence="6 7">OMC1185</strain>
    </source>
</reference>
<dbReference type="PROSITE" id="PS50086">
    <property type="entry name" value="TBC_RABGAP"/>
    <property type="match status" value="1"/>
</dbReference>
<evidence type="ECO:0000259" key="5">
    <source>
        <dbReference type="PROSITE" id="PS50086"/>
    </source>
</evidence>
<accession>A0A5C3NC99</accession>
<feature type="compositionally biased region" description="Polar residues" evidence="4">
    <location>
        <begin position="166"/>
        <end position="178"/>
    </location>
</feature>
<dbReference type="PANTHER" id="PTHR22957:SF502">
    <property type="entry name" value="SMALL G PROTEIN SIGNALING MODULATOR 2-RELATED"/>
    <property type="match status" value="1"/>
</dbReference>
<feature type="domain" description="Rab-GAP TBC" evidence="5">
    <location>
        <begin position="467"/>
        <end position="712"/>
    </location>
</feature>
<dbReference type="OrthoDB" id="10264062at2759"/>
<keyword evidence="7" id="KW-1185">Reference proteome</keyword>
<dbReference type="EMBL" id="ML213505">
    <property type="protein sequence ID" value="TFK54943.1"/>
    <property type="molecule type" value="Genomic_DNA"/>
</dbReference>
<evidence type="ECO:0000313" key="7">
    <source>
        <dbReference type="Proteomes" id="UP000305948"/>
    </source>
</evidence>
<dbReference type="InterPro" id="IPR000195">
    <property type="entry name" value="Rab-GAP-TBC_dom"/>
</dbReference>
<feature type="compositionally biased region" description="Polar residues" evidence="4">
    <location>
        <begin position="10"/>
        <end position="20"/>
    </location>
</feature>
<dbReference type="PANTHER" id="PTHR22957">
    <property type="entry name" value="TBC1 DOMAIN FAMILY MEMBER GTPASE-ACTIVATING PROTEIN"/>
    <property type="match status" value="1"/>
</dbReference>
<dbReference type="GO" id="GO:0005737">
    <property type="term" value="C:cytoplasm"/>
    <property type="evidence" value="ECO:0007669"/>
    <property type="project" value="UniProtKB-ARBA"/>
</dbReference>
<keyword evidence="1" id="KW-0343">GTPase activation</keyword>
<dbReference type="GO" id="GO:0005096">
    <property type="term" value="F:GTPase activator activity"/>
    <property type="evidence" value="ECO:0007669"/>
    <property type="project" value="UniProtKB-KW"/>
</dbReference>
<evidence type="ECO:0000256" key="1">
    <source>
        <dbReference type="ARBA" id="ARBA00022468"/>
    </source>
</evidence>
<dbReference type="AlphaFoldDB" id="A0A5C3NC99"/>
<dbReference type="Gene3D" id="1.10.8.270">
    <property type="entry name" value="putative rabgap domain of human tbc1 domain family member 14 like domains"/>
    <property type="match status" value="1"/>
</dbReference>
<evidence type="ECO:0000256" key="3">
    <source>
        <dbReference type="ARBA" id="ARBA00082648"/>
    </source>
</evidence>
<dbReference type="STRING" id="5364.A0A5C3NC99"/>
<dbReference type="Proteomes" id="UP000305948">
    <property type="component" value="Unassembled WGS sequence"/>
</dbReference>
<evidence type="ECO:0000256" key="2">
    <source>
        <dbReference type="ARBA" id="ARBA00072091"/>
    </source>
</evidence>
<dbReference type="InterPro" id="IPR035969">
    <property type="entry name" value="Rab-GAP_TBC_sf"/>
</dbReference>
<dbReference type="Pfam" id="PF00566">
    <property type="entry name" value="RabGAP-TBC"/>
    <property type="match status" value="1"/>
</dbReference>
<feature type="region of interest" description="Disordered" evidence="4">
    <location>
        <begin position="166"/>
        <end position="195"/>
    </location>
</feature>
<gene>
    <name evidence="6" type="ORF">OE88DRAFT_1694090</name>
</gene>
<evidence type="ECO:0000313" key="6">
    <source>
        <dbReference type="EMBL" id="TFK54943.1"/>
    </source>
</evidence>
<feature type="region of interest" description="Disordered" evidence="4">
    <location>
        <begin position="1"/>
        <end position="20"/>
    </location>
</feature>
<dbReference type="SMART" id="SM00164">
    <property type="entry name" value="TBC"/>
    <property type="match status" value="1"/>
</dbReference>
<dbReference type="SUPFAM" id="SSF47923">
    <property type="entry name" value="Ypt/Rab-GAP domain of gyp1p"/>
    <property type="match status" value="2"/>
</dbReference>
<feature type="compositionally biased region" description="Polar residues" evidence="4">
    <location>
        <begin position="269"/>
        <end position="287"/>
    </location>
</feature>
<proteinExistence type="predicted"/>
<dbReference type="Gene3D" id="1.10.472.80">
    <property type="entry name" value="Ypt/Rab-GAP domain of gyp1p, domain 3"/>
    <property type="match status" value="1"/>
</dbReference>
<dbReference type="FunFam" id="1.10.472.80:FF:000005">
    <property type="entry name" value="TBC1 domain family member 15"/>
    <property type="match status" value="1"/>
</dbReference>
<organism evidence="6 7">
    <name type="scientific">Heliocybe sulcata</name>
    <dbReference type="NCBI Taxonomy" id="5364"/>
    <lineage>
        <taxon>Eukaryota</taxon>
        <taxon>Fungi</taxon>
        <taxon>Dikarya</taxon>
        <taxon>Basidiomycota</taxon>
        <taxon>Agaricomycotina</taxon>
        <taxon>Agaricomycetes</taxon>
        <taxon>Gloeophyllales</taxon>
        <taxon>Gloeophyllaceae</taxon>
        <taxon>Heliocybe</taxon>
    </lineage>
</organism>
<sequence length="834" mass="94972">MVEIKHEDASSSSRANTPSAEQEDAKFRLLYSKSKVYVNPTAYARDNIPGFAVLVKRESTNPTYLVAWIPETLLNERGPIEWDKLVKVEEKATFDEEIDDAVFIDLPTSRPESYAFSVPLTSIYSLIVSPPTLSSWHGSIAINLINGATLPTLYFHDDESKSFTSSHVATSPVTTRNPASYPPPPVETSHHAKTSTWGGEDLLARLRAYCHLMRSNLQTNLYLVDPSKADIETHSTQIFDDDAVDDILAESSYANSHSPVPAHRRPRPLSTSSASQPNPYSNRSSILHRSLQPPSPRSQPPSQARTALLQSFSNITRATRHAAQNILSHPLAKPIVPHLPDPVKSFVNAPGEWSSWVEKSGVGEFESARVYLARWARIVAEEGEHARKREAQAIPSSSSSSNLAEETSSLGVFELLHSTSNLPTPKSSRDPSKPVNEYMWDIWFEKDGRPKVRIEEMKREVFRRGINPKGTLRRKIWPFLLNVHEWDTTEEERSQRWEEKRKEYHRLKDNWCGVPEVFERPDVIEERHRIDVDCRRTDRSQPLFASSPPRTPDAEDIGKAVHPRYSTMSPGLVDIGAQSPSNEHIERLAAILLTYNFYEKELGFEGYVQGMSDLCAPIYVVMGGDEETTFWCFVEVMNRMKQNFLRDQSGMKKQLLTLQELIAMMDPELYRHLEKTDALNLFFCFRWVLIAFKREFPFDDVLRLWEVLWTDYYSNNFVLFVVLAILESHRDVILRYLIEFDEILKYCNELSMTIELDSTLAQAEVLFLSFAQLVADVDRRQADLSHAKSNSLRHRGRSLSLSEAGAQEQEQGAEPTLALPKISENLRELLKAGR</sequence>
<protein>
    <recommendedName>
        <fullName evidence="2">GTPase-activating protein GYP7</fullName>
    </recommendedName>
    <alternativeName>
        <fullName evidence="3">GAP for YPT7</fullName>
    </alternativeName>
</protein>